<evidence type="ECO:0000256" key="1">
    <source>
        <dbReference type="ARBA" id="ARBA00007664"/>
    </source>
</evidence>
<dbReference type="PANTHER" id="PTHR24276">
    <property type="entry name" value="POLYSERASE-RELATED"/>
    <property type="match status" value="1"/>
</dbReference>
<comment type="caution">
    <text evidence="7">The sequence shown here is derived from an EMBL/GenBank/DDBJ whole genome shotgun (WGS) entry which is preliminary data.</text>
</comment>
<keyword evidence="2" id="KW-0645">Protease</keyword>
<evidence type="ECO:0000313" key="7">
    <source>
        <dbReference type="EMBL" id="KAJ3645416.1"/>
    </source>
</evidence>
<dbReference type="GO" id="GO:0006508">
    <property type="term" value="P:proteolysis"/>
    <property type="evidence" value="ECO:0007669"/>
    <property type="project" value="UniProtKB-KW"/>
</dbReference>
<keyword evidence="8" id="KW-1185">Reference proteome</keyword>
<dbReference type="InterPro" id="IPR043504">
    <property type="entry name" value="Peptidase_S1_PA_chymotrypsin"/>
</dbReference>
<gene>
    <name evidence="7" type="ORF">Zmor_023075</name>
</gene>
<dbReference type="EMBL" id="JALNTZ010000007">
    <property type="protein sequence ID" value="KAJ3645416.1"/>
    <property type="molecule type" value="Genomic_DNA"/>
</dbReference>
<dbReference type="PRINTS" id="PR00722">
    <property type="entry name" value="CHYMOTRYPSIN"/>
</dbReference>
<dbReference type="InterPro" id="IPR050430">
    <property type="entry name" value="Peptidase_S1"/>
</dbReference>
<feature type="domain" description="Peptidase S1" evidence="6">
    <location>
        <begin position="32"/>
        <end position="260"/>
    </location>
</feature>
<dbReference type="Pfam" id="PF00089">
    <property type="entry name" value="Trypsin"/>
    <property type="match status" value="1"/>
</dbReference>
<dbReference type="Proteomes" id="UP001168821">
    <property type="component" value="Unassembled WGS sequence"/>
</dbReference>
<keyword evidence="4" id="KW-0720">Serine protease</keyword>
<protein>
    <recommendedName>
        <fullName evidence="6">Peptidase S1 domain-containing protein</fullName>
    </recommendedName>
</protein>
<dbReference type="AlphaFoldDB" id="A0AA38HYZ4"/>
<evidence type="ECO:0000313" key="8">
    <source>
        <dbReference type="Proteomes" id="UP001168821"/>
    </source>
</evidence>
<dbReference type="InterPro" id="IPR018114">
    <property type="entry name" value="TRYPSIN_HIS"/>
</dbReference>
<keyword evidence="3" id="KW-0378">Hydrolase</keyword>
<dbReference type="InterPro" id="IPR001314">
    <property type="entry name" value="Peptidase_S1A"/>
</dbReference>
<dbReference type="PROSITE" id="PS00134">
    <property type="entry name" value="TRYPSIN_HIS"/>
    <property type="match status" value="1"/>
</dbReference>
<keyword evidence="5" id="KW-1015">Disulfide bond</keyword>
<dbReference type="PROSITE" id="PS50240">
    <property type="entry name" value="TRYPSIN_DOM"/>
    <property type="match status" value="1"/>
</dbReference>
<sequence length="304" mass="33560">MSLYPSNLPNFSNKNLLYLMVLLRFISDDKYLVLAQRCTLATYSSGVTLRSSTSSLICGGILVQARWVLTASHCLDGIRNPTSLGVMGKGLLPETQRVIEVEKVYIQDVYDPKTLEHNICLLYLKKGFSHPMTFPSLSSADLFTYLVDIQETIATILGWVGNRPKNPGKVMDSFCLAVRLGTLDDCAAFYERYVDNETMFCTSSGPEGEQPCKGDTGCPLFVKGVVLGLVTYGKDCKMKDALTLFSRVDRALEFIEQTVRSQGYEFGNKSVEGFYAYYVGSRGFEAKGSLIVALVAGLVLLTVM</sequence>
<dbReference type="SMART" id="SM00020">
    <property type="entry name" value="Tryp_SPc"/>
    <property type="match status" value="1"/>
</dbReference>
<organism evidence="7 8">
    <name type="scientific">Zophobas morio</name>
    <dbReference type="NCBI Taxonomy" id="2755281"/>
    <lineage>
        <taxon>Eukaryota</taxon>
        <taxon>Metazoa</taxon>
        <taxon>Ecdysozoa</taxon>
        <taxon>Arthropoda</taxon>
        <taxon>Hexapoda</taxon>
        <taxon>Insecta</taxon>
        <taxon>Pterygota</taxon>
        <taxon>Neoptera</taxon>
        <taxon>Endopterygota</taxon>
        <taxon>Coleoptera</taxon>
        <taxon>Polyphaga</taxon>
        <taxon>Cucujiformia</taxon>
        <taxon>Tenebrionidae</taxon>
        <taxon>Zophobas</taxon>
    </lineage>
</organism>
<evidence type="ECO:0000259" key="6">
    <source>
        <dbReference type="PROSITE" id="PS50240"/>
    </source>
</evidence>
<dbReference type="SUPFAM" id="SSF50494">
    <property type="entry name" value="Trypsin-like serine proteases"/>
    <property type="match status" value="1"/>
</dbReference>
<dbReference type="InterPro" id="IPR001254">
    <property type="entry name" value="Trypsin_dom"/>
</dbReference>
<dbReference type="GO" id="GO:0004252">
    <property type="term" value="F:serine-type endopeptidase activity"/>
    <property type="evidence" value="ECO:0007669"/>
    <property type="project" value="InterPro"/>
</dbReference>
<evidence type="ECO:0000256" key="4">
    <source>
        <dbReference type="ARBA" id="ARBA00022825"/>
    </source>
</evidence>
<dbReference type="PANTHER" id="PTHR24276:SF98">
    <property type="entry name" value="FI18310P1-RELATED"/>
    <property type="match status" value="1"/>
</dbReference>
<evidence type="ECO:0000256" key="3">
    <source>
        <dbReference type="ARBA" id="ARBA00022801"/>
    </source>
</evidence>
<name>A0AA38HYZ4_9CUCU</name>
<proteinExistence type="inferred from homology"/>
<comment type="similarity">
    <text evidence="1">Belongs to the peptidase S1 family.</text>
</comment>
<evidence type="ECO:0000256" key="5">
    <source>
        <dbReference type="ARBA" id="ARBA00023157"/>
    </source>
</evidence>
<dbReference type="Gene3D" id="2.40.10.10">
    <property type="entry name" value="Trypsin-like serine proteases"/>
    <property type="match status" value="1"/>
</dbReference>
<dbReference type="InterPro" id="IPR009003">
    <property type="entry name" value="Peptidase_S1_PA"/>
</dbReference>
<evidence type="ECO:0000256" key="2">
    <source>
        <dbReference type="ARBA" id="ARBA00022670"/>
    </source>
</evidence>
<reference evidence="7" key="1">
    <citation type="journal article" date="2023" name="G3 (Bethesda)">
        <title>Whole genome assemblies of Zophobas morio and Tenebrio molitor.</title>
        <authorList>
            <person name="Kaur S."/>
            <person name="Stinson S.A."/>
            <person name="diCenzo G.C."/>
        </authorList>
    </citation>
    <scope>NUCLEOTIDE SEQUENCE</scope>
    <source>
        <strain evidence="7">QUZm001</strain>
    </source>
</reference>
<accession>A0AA38HYZ4</accession>